<evidence type="ECO:0000256" key="6">
    <source>
        <dbReference type="SAM" id="MobiDB-lite"/>
    </source>
</evidence>
<accession>A0A7Y6EZL1</accession>
<evidence type="ECO:0000313" key="9">
    <source>
        <dbReference type="Proteomes" id="UP000540128"/>
    </source>
</evidence>
<keyword evidence="4 7" id="KW-1133">Transmembrane helix</keyword>
<comment type="subcellular location">
    <subcellularLocation>
        <location evidence="1">Cell membrane</location>
        <topology evidence="1">Multi-pass membrane protein</topology>
    </subcellularLocation>
</comment>
<dbReference type="InterPro" id="IPR017039">
    <property type="entry name" value="Virul_fac_BrkB"/>
</dbReference>
<dbReference type="NCBIfam" id="TIGR00765">
    <property type="entry name" value="yihY_not_rbn"/>
    <property type="match status" value="1"/>
</dbReference>
<feature type="transmembrane region" description="Helical" evidence="7">
    <location>
        <begin position="218"/>
        <end position="241"/>
    </location>
</feature>
<dbReference type="RefSeq" id="WP_175458557.1">
    <property type="nucleotide sequence ID" value="NZ_JAANNT010000002.1"/>
</dbReference>
<keyword evidence="2" id="KW-1003">Cell membrane</keyword>
<organism evidence="8 9">
    <name type="scientific">Streptomyces odorifer</name>
    <dbReference type="NCBI Taxonomy" id="53450"/>
    <lineage>
        <taxon>Bacteria</taxon>
        <taxon>Bacillati</taxon>
        <taxon>Actinomycetota</taxon>
        <taxon>Actinomycetes</taxon>
        <taxon>Kitasatosporales</taxon>
        <taxon>Streptomycetaceae</taxon>
        <taxon>Streptomyces</taxon>
        <taxon>Streptomyces albidoflavus group</taxon>
    </lineage>
</organism>
<keyword evidence="9" id="KW-1185">Reference proteome</keyword>
<dbReference type="GO" id="GO:0005886">
    <property type="term" value="C:plasma membrane"/>
    <property type="evidence" value="ECO:0007669"/>
    <property type="project" value="UniProtKB-SubCell"/>
</dbReference>
<dbReference type="Pfam" id="PF03631">
    <property type="entry name" value="Virul_fac_BrkB"/>
    <property type="match status" value="1"/>
</dbReference>
<dbReference type="PIRSF" id="PIRSF035875">
    <property type="entry name" value="RNase_BN"/>
    <property type="match status" value="1"/>
</dbReference>
<feature type="transmembrane region" description="Helical" evidence="7">
    <location>
        <begin position="143"/>
        <end position="172"/>
    </location>
</feature>
<gene>
    <name evidence="8" type="ORF">G6W59_04055</name>
</gene>
<feature type="transmembrane region" description="Helical" evidence="7">
    <location>
        <begin position="184"/>
        <end position="206"/>
    </location>
</feature>
<sequence length="324" mass="34221">MDWLTKLPVVGPWMTRFMHTHLWRTYETLDRTKWSQLAAAMTYLSFLALFPLLTLVAAVAASTLSKERQRELQDQLAEQVPGISDQLDIASLVDNAGTVSLIAGALLLFTGVGWVGSVRDCLRAVWELPDLEGNPVARKAKDVLVLLGLGAAGIVSLVASTAGGSALGWIARQIGLAETGIGTVLLRAAAFALAVLADFLVLLYVLTLLPAVHPRRRALLGAALLGAVGFELLKLLLGGYISGVAAKSMYGAFGVPIALLLWINFTAKLVLVCAAWTATPLEEGGAREADADDGDGTGGATDPEGGATRARPAGETPRREPFQR</sequence>
<dbReference type="PANTHER" id="PTHR30213:SF1">
    <property type="entry name" value="INNER MEMBRANE PROTEIN YHJD"/>
    <property type="match status" value="1"/>
</dbReference>
<keyword evidence="5 7" id="KW-0472">Membrane</keyword>
<dbReference type="EMBL" id="JAANNT010000002">
    <property type="protein sequence ID" value="NUV27525.1"/>
    <property type="molecule type" value="Genomic_DNA"/>
</dbReference>
<keyword evidence="3 7" id="KW-0812">Transmembrane</keyword>
<feature type="transmembrane region" description="Helical" evidence="7">
    <location>
        <begin position="37"/>
        <end position="61"/>
    </location>
</feature>
<proteinExistence type="predicted"/>
<dbReference type="Proteomes" id="UP000540128">
    <property type="component" value="Unassembled WGS sequence"/>
</dbReference>
<feature type="region of interest" description="Disordered" evidence="6">
    <location>
        <begin position="284"/>
        <end position="324"/>
    </location>
</feature>
<evidence type="ECO:0000256" key="5">
    <source>
        <dbReference type="ARBA" id="ARBA00023136"/>
    </source>
</evidence>
<evidence type="ECO:0000256" key="3">
    <source>
        <dbReference type="ARBA" id="ARBA00022692"/>
    </source>
</evidence>
<evidence type="ECO:0000256" key="1">
    <source>
        <dbReference type="ARBA" id="ARBA00004651"/>
    </source>
</evidence>
<name>A0A7Y6EZL1_9ACTN</name>
<dbReference type="PANTHER" id="PTHR30213">
    <property type="entry name" value="INNER MEMBRANE PROTEIN YHJD"/>
    <property type="match status" value="1"/>
</dbReference>
<dbReference type="AlphaFoldDB" id="A0A7Y6EZL1"/>
<protein>
    <submittedName>
        <fullName evidence="8">YihY/virulence factor BrkB family protein</fullName>
    </submittedName>
</protein>
<reference evidence="8 9" key="1">
    <citation type="submission" date="2020-03" db="EMBL/GenBank/DDBJ databases">
        <title>Complete genome sequence of sixteen Streptomyces strains facilitates identification of candidate genes involved in plant growth-promotion in grain legumes and cereals.</title>
        <authorList>
            <person name="Gopalakrishnan S."/>
            <person name="Thakur V."/>
            <person name="Saxena R."/>
            <person name="Vadlamudi S."/>
            <person name="Purohit S."/>
            <person name="Kumar V."/>
            <person name="Rathore A."/>
            <person name="Chitikineni A."/>
            <person name="Varshney R.K."/>
        </authorList>
    </citation>
    <scope>NUCLEOTIDE SEQUENCE [LARGE SCALE GENOMIC DNA]</scope>
    <source>
        <strain evidence="8 9">KAI-180</strain>
    </source>
</reference>
<evidence type="ECO:0000313" key="8">
    <source>
        <dbReference type="EMBL" id="NUV27525.1"/>
    </source>
</evidence>
<evidence type="ECO:0000256" key="2">
    <source>
        <dbReference type="ARBA" id="ARBA00022475"/>
    </source>
</evidence>
<comment type="caution">
    <text evidence="8">The sequence shown here is derived from an EMBL/GenBank/DDBJ whole genome shotgun (WGS) entry which is preliminary data.</text>
</comment>
<evidence type="ECO:0000256" key="4">
    <source>
        <dbReference type="ARBA" id="ARBA00022989"/>
    </source>
</evidence>
<feature type="transmembrane region" description="Helical" evidence="7">
    <location>
        <begin position="253"/>
        <end position="278"/>
    </location>
</feature>
<evidence type="ECO:0000256" key="7">
    <source>
        <dbReference type="SAM" id="Phobius"/>
    </source>
</evidence>